<feature type="domain" description="Mycothiol-dependent maleylpyruvate isomerase metal-binding" evidence="3">
    <location>
        <begin position="11"/>
        <end position="149"/>
    </location>
</feature>
<dbReference type="InterPro" id="IPR034660">
    <property type="entry name" value="DinB/YfiT-like"/>
</dbReference>
<feature type="domain" description="tRNA wybutosine-synthesis" evidence="2">
    <location>
        <begin position="185"/>
        <end position="232"/>
    </location>
</feature>
<evidence type="ECO:0000313" key="4">
    <source>
        <dbReference type="EMBL" id="GIF83010.1"/>
    </source>
</evidence>
<dbReference type="EMBL" id="BONF01000026">
    <property type="protein sequence ID" value="GIF83010.1"/>
    <property type="molecule type" value="Genomic_DNA"/>
</dbReference>
<comment type="caution">
    <text evidence="4">The sequence shown here is derived from an EMBL/GenBank/DDBJ whole genome shotgun (WGS) entry which is preliminary data.</text>
</comment>
<keyword evidence="5" id="KW-1185">Reference proteome</keyword>
<sequence>MADIEALLTELDAESADADRLVADLPADRWAAPTPAAGWTVAHQIAHLLWTDERSLLAATDTDGFQQALLDLANSPDPLRFVDAGAQELAVLPPEQLLARWRRGRAALRAALAAVPPGVRLPWYGPPMSAASMATARIMETWAHGQDLADTLRVVREPTARLRHIAHLGVRTRDFAYAANGLDAPAEPFHVVLTAPDGELWTWGPDDAAQRVTGPALDFCLLVTQRRHRADLALRAEGPDADRWLDIAQAFAGPPGTGRAPQSRDQADQAHEADRADQAHDADREDQADSEDRAGRDAVTR</sequence>
<dbReference type="Proteomes" id="UP000601223">
    <property type="component" value="Unassembled WGS sequence"/>
</dbReference>
<feature type="region of interest" description="Disordered" evidence="1">
    <location>
        <begin position="251"/>
        <end position="301"/>
    </location>
</feature>
<dbReference type="Pfam" id="PF08608">
    <property type="entry name" value="Wyosine_form"/>
    <property type="match status" value="1"/>
</dbReference>
<evidence type="ECO:0000256" key="1">
    <source>
        <dbReference type="SAM" id="MobiDB-lite"/>
    </source>
</evidence>
<dbReference type="NCBIfam" id="TIGR03083">
    <property type="entry name" value="maleylpyruvate isomerase family mycothiol-dependent enzyme"/>
    <property type="match status" value="1"/>
</dbReference>
<organism evidence="4 5">
    <name type="scientific">Catellatospora bangladeshensis</name>
    <dbReference type="NCBI Taxonomy" id="310355"/>
    <lineage>
        <taxon>Bacteria</taxon>
        <taxon>Bacillati</taxon>
        <taxon>Actinomycetota</taxon>
        <taxon>Actinomycetes</taxon>
        <taxon>Micromonosporales</taxon>
        <taxon>Micromonosporaceae</taxon>
        <taxon>Catellatospora</taxon>
    </lineage>
</organism>
<dbReference type="InterPro" id="IPR024344">
    <property type="entry name" value="MDMPI_metal-binding"/>
</dbReference>
<dbReference type="NCBIfam" id="TIGR03084">
    <property type="entry name" value="TIGR03084 family metal-binding protein"/>
    <property type="match status" value="1"/>
</dbReference>
<reference evidence="4 5" key="1">
    <citation type="submission" date="2021-01" db="EMBL/GenBank/DDBJ databases">
        <title>Whole genome shotgun sequence of Catellatospora bangladeshensis NBRC 107357.</title>
        <authorList>
            <person name="Komaki H."/>
            <person name="Tamura T."/>
        </authorList>
    </citation>
    <scope>NUCLEOTIDE SEQUENCE [LARGE SCALE GENOMIC DNA]</scope>
    <source>
        <strain evidence="4 5">NBRC 107357</strain>
    </source>
</reference>
<dbReference type="InterPro" id="IPR013917">
    <property type="entry name" value="tRNA_wybutosine-synth"/>
</dbReference>
<dbReference type="Pfam" id="PF11716">
    <property type="entry name" value="MDMPI_N"/>
    <property type="match status" value="1"/>
</dbReference>
<evidence type="ECO:0000259" key="3">
    <source>
        <dbReference type="Pfam" id="PF11716"/>
    </source>
</evidence>
<dbReference type="InterPro" id="IPR017518">
    <property type="entry name" value="CHP03084"/>
</dbReference>
<feature type="compositionally biased region" description="Basic and acidic residues" evidence="1">
    <location>
        <begin position="265"/>
        <end position="301"/>
    </location>
</feature>
<evidence type="ECO:0000313" key="5">
    <source>
        <dbReference type="Proteomes" id="UP000601223"/>
    </source>
</evidence>
<name>A0A8J3JQ65_9ACTN</name>
<dbReference type="AlphaFoldDB" id="A0A8J3JQ65"/>
<dbReference type="GO" id="GO:0046872">
    <property type="term" value="F:metal ion binding"/>
    <property type="evidence" value="ECO:0007669"/>
    <property type="project" value="InterPro"/>
</dbReference>
<dbReference type="Gene3D" id="1.20.120.450">
    <property type="entry name" value="dinb family like domain"/>
    <property type="match status" value="1"/>
</dbReference>
<dbReference type="InterPro" id="IPR017517">
    <property type="entry name" value="Maleyloyr_isom"/>
</dbReference>
<dbReference type="SUPFAM" id="SSF109854">
    <property type="entry name" value="DinB/YfiT-like putative metalloenzymes"/>
    <property type="match status" value="1"/>
</dbReference>
<protein>
    <submittedName>
        <fullName evidence="4">TIGR03084 family protein</fullName>
    </submittedName>
</protein>
<proteinExistence type="predicted"/>
<gene>
    <name evidence="4" type="ORF">Cba03nite_43590</name>
</gene>
<evidence type="ECO:0000259" key="2">
    <source>
        <dbReference type="Pfam" id="PF08608"/>
    </source>
</evidence>
<accession>A0A8J3JQ65</accession>